<sequence>MTVRISLKSAMLVGGRYHYQGKLLSGVGFAIDQQGSVAASLIEDGLVVGRYRSICVADDRGYPQIDARGQLLDYQLITYQGDPYTGVAYEFIGGQCGIEAFVRNGVIWNQAHWSNEGRFIYLDIPNEEFGEAYHWHPNGRLKTANISTNSGFFGSIGFDEHARMNHLSGYKGFLKSVEYISSKAAPFFPFESTADIDQMTFACKLRLSGGDVDDVFFESISHNKSIGRVISLHLNSVQMTSPDLRRFVSLEEVHVQSTDHSGISLATYLKQAYPTMRVLADRIKL</sequence>
<organism evidence="1 2">
    <name type="scientific">Dyella flagellata</name>
    <dbReference type="NCBI Taxonomy" id="1867833"/>
    <lineage>
        <taxon>Bacteria</taxon>
        <taxon>Pseudomonadati</taxon>
        <taxon>Pseudomonadota</taxon>
        <taxon>Gammaproteobacteria</taxon>
        <taxon>Lysobacterales</taxon>
        <taxon>Rhodanobacteraceae</taxon>
        <taxon>Dyella</taxon>
    </lineage>
</organism>
<accession>A0ABQ5X9U6</accession>
<protein>
    <submittedName>
        <fullName evidence="1">Uncharacterized protein</fullName>
    </submittedName>
</protein>
<dbReference type="Proteomes" id="UP001156627">
    <property type="component" value="Unassembled WGS sequence"/>
</dbReference>
<gene>
    <name evidence="1" type="ORF">GCM10007898_19390</name>
</gene>
<name>A0ABQ5X9U6_9GAMM</name>
<dbReference type="RefSeq" id="WP_284331813.1">
    <property type="nucleotide sequence ID" value="NZ_BSOA01000015.1"/>
</dbReference>
<proteinExistence type="predicted"/>
<dbReference type="EMBL" id="BSOA01000015">
    <property type="protein sequence ID" value="GLQ88370.1"/>
    <property type="molecule type" value="Genomic_DNA"/>
</dbReference>
<comment type="caution">
    <text evidence="1">The sequence shown here is derived from an EMBL/GenBank/DDBJ whole genome shotgun (WGS) entry which is preliminary data.</text>
</comment>
<evidence type="ECO:0000313" key="2">
    <source>
        <dbReference type="Proteomes" id="UP001156627"/>
    </source>
</evidence>
<keyword evidence="2" id="KW-1185">Reference proteome</keyword>
<evidence type="ECO:0000313" key="1">
    <source>
        <dbReference type="EMBL" id="GLQ88370.1"/>
    </source>
</evidence>
<reference evidence="2" key="1">
    <citation type="journal article" date="2019" name="Int. J. Syst. Evol. Microbiol.">
        <title>The Global Catalogue of Microorganisms (GCM) 10K type strain sequencing project: providing services to taxonomists for standard genome sequencing and annotation.</title>
        <authorList>
            <consortium name="The Broad Institute Genomics Platform"/>
            <consortium name="The Broad Institute Genome Sequencing Center for Infectious Disease"/>
            <person name="Wu L."/>
            <person name="Ma J."/>
        </authorList>
    </citation>
    <scope>NUCLEOTIDE SEQUENCE [LARGE SCALE GENOMIC DNA]</scope>
    <source>
        <strain evidence="2">NBRC 111981</strain>
    </source>
</reference>